<evidence type="ECO:0000256" key="2">
    <source>
        <dbReference type="SAM" id="SignalP"/>
    </source>
</evidence>
<proteinExistence type="predicted"/>
<dbReference type="Pfam" id="PF14903">
    <property type="entry name" value="WG_beta_rep"/>
    <property type="match status" value="3"/>
</dbReference>
<keyword evidence="4" id="KW-1185">Reference proteome</keyword>
<evidence type="ECO:0000313" key="3">
    <source>
        <dbReference type="EMBL" id="SNV68653.1"/>
    </source>
</evidence>
<dbReference type="PANTHER" id="PTHR37841">
    <property type="entry name" value="GLR2918 PROTEIN"/>
    <property type="match status" value="1"/>
</dbReference>
<accession>A0A239ZCC8</accession>
<dbReference type="KEGG" id="vrm:44547418_01218"/>
<feature type="chain" id="PRO_5012964095" evidence="2">
    <location>
        <begin position="24"/>
        <end position="531"/>
    </location>
</feature>
<organism evidence="3 4">
    <name type="scientific">Veillonella rodentium</name>
    <dbReference type="NCBI Taxonomy" id="248315"/>
    <lineage>
        <taxon>Bacteria</taxon>
        <taxon>Bacillati</taxon>
        <taxon>Bacillota</taxon>
        <taxon>Negativicutes</taxon>
        <taxon>Veillonellales</taxon>
        <taxon>Veillonellaceae</taxon>
        <taxon>Veillonella</taxon>
    </lineage>
</organism>
<dbReference type="EMBL" id="LT906470">
    <property type="protein sequence ID" value="SNV68653.1"/>
    <property type="molecule type" value="Genomic_DNA"/>
</dbReference>
<protein>
    <submittedName>
        <fullName evidence="3">KWG Leptospira</fullName>
    </submittedName>
</protein>
<feature type="region of interest" description="Disordered" evidence="1">
    <location>
        <begin position="25"/>
        <end position="76"/>
    </location>
</feature>
<evidence type="ECO:0000313" key="4">
    <source>
        <dbReference type="Proteomes" id="UP000214973"/>
    </source>
</evidence>
<gene>
    <name evidence="3" type="ORF">SAMEA44547418_01218</name>
</gene>
<sequence>MNINKKSVLVACVLAAMSTTTFAASTTTSTSSTTVTNHDTPTSTSTRVTREQHTTTTSTSTVRTESSSSIKSTKASVGVMTPQKLEERSALSGYIAADVSSALNPYRDAPKSLKSGKGTTFKNDEVLEHGVLASMKQGGKWGIIRPDGTVAIEPKYKEIKDVDYKTGNVLAQVDKKTETWVTPKGVEISEEEALKERVKQEATQEYPSDSYVEFKEKGKYGFKTTDDKVVIAPQFRQVVTGFSEDRAFVKNAKGKIVAIDGTGKELFNAPSKEVYAFRNGLAEYRRSVSGFNLGGLVGGFIVGGILGGALLGGQHYHVDGFAYDGAKRGYIDRSGNIVIDSKKDKVWPITAYGTVIKDAGNLYFVNRKGEVVIQPGDYDAGEMDKLNGLLALKDNKTEKWGIFDVSTGKQVVSFKYDSISFAGTDRLVVVKDHVKNLIDMSNGKSMYSAQTEATIEPFNNDTVTWVHTGKEGYTIIDNDGHVLFRDTNKLIEDAKSFNHGFSSVKSKGKWGIMNSKGEWIVQPKYDAVNVL</sequence>
<dbReference type="PANTHER" id="PTHR37841:SF1">
    <property type="entry name" value="DUF3298 DOMAIN-CONTAINING PROTEIN"/>
    <property type="match status" value="1"/>
</dbReference>
<feature type="signal peptide" evidence="2">
    <location>
        <begin position="1"/>
        <end position="23"/>
    </location>
</feature>
<dbReference type="InterPro" id="IPR032774">
    <property type="entry name" value="WG_beta_rep"/>
</dbReference>
<feature type="compositionally biased region" description="Low complexity" evidence="1">
    <location>
        <begin position="54"/>
        <end position="76"/>
    </location>
</feature>
<name>A0A239ZCC8_9FIRM</name>
<evidence type="ECO:0000256" key="1">
    <source>
        <dbReference type="SAM" id="MobiDB-lite"/>
    </source>
</evidence>
<feature type="compositionally biased region" description="Low complexity" evidence="1">
    <location>
        <begin position="25"/>
        <end position="47"/>
    </location>
</feature>
<reference evidence="3 4" key="1">
    <citation type="submission" date="2017-06" db="EMBL/GenBank/DDBJ databases">
        <authorList>
            <consortium name="Pathogen Informatics"/>
        </authorList>
    </citation>
    <scope>NUCLEOTIDE SEQUENCE [LARGE SCALE GENOMIC DNA]</scope>
    <source>
        <strain evidence="3 4">NCTC12018</strain>
    </source>
</reference>
<dbReference type="AlphaFoldDB" id="A0A239ZCC8"/>
<dbReference type="RefSeq" id="WP_095066155.1">
    <property type="nucleotide sequence ID" value="NZ_LT906470.1"/>
</dbReference>
<dbReference type="Proteomes" id="UP000214973">
    <property type="component" value="Chromosome 1"/>
</dbReference>
<keyword evidence="2" id="KW-0732">Signal</keyword>